<dbReference type="AlphaFoldDB" id="A0A0L6V3J5"/>
<dbReference type="VEuPathDB" id="FungiDB:VP01_2710g4"/>
<protein>
    <submittedName>
        <fullName evidence="1">Uncharacterized protein</fullName>
    </submittedName>
</protein>
<dbReference type="EMBL" id="LAVV01007625">
    <property type="protein sequence ID" value="KNZ55324.1"/>
    <property type="molecule type" value="Genomic_DNA"/>
</dbReference>
<dbReference type="Proteomes" id="UP000037035">
    <property type="component" value="Unassembled WGS sequence"/>
</dbReference>
<keyword evidence="2" id="KW-1185">Reference proteome</keyword>
<organism evidence="1 2">
    <name type="scientific">Puccinia sorghi</name>
    <dbReference type="NCBI Taxonomy" id="27349"/>
    <lineage>
        <taxon>Eukaryota</taxon>
        <taxon>Fungi</taxon>
        <taxon>Dikarya</taxon>
        <taxon>Basidiomycota</taxon>
        <taxon>Pucciniomycotina</taxon>
        <taxon>Pucciniomycetes</taxon>
        <taxon>Pucciniales</taxon>
        <taxon>Pucciniaceae</taxon>
        <taxon>Puccinia</taxon>
    </lineage>
</organism>
<proteinExistence type="predicted"/>
<reference evidence="1 2" key="1">
    <citation type="submission" date="2015-08" db="EMBL/GenBank/DDBJ databases">
        <title>Next Generation Sequencing and Analysis of the Genome of Puccinia sorghi L Schw, the Causal Agent of Maize Common Rust.</title>
        <authorList>
            <person name="Rochi L."/>
            <person name="Burguener G."/>
            <person name="Darino M."/>
            <person name="Turjanski A."/>
            <person name="Kreff E."/>
            <person name="Dieguez M.J."/>
            <person name="Sacco F."/>
        </authorList>
    </citation>
    <scope>NUCLEOTIDE SEQUENCE [LARGE SCALE GENOMIC DNA]</scope>
    <source>
        <strain evidence="1 2">RO10H11247</strain>
    </source>
</reference>
<sequence length="256" mass="29144">MQKKFPWSWGALNKGLTACPPAIFWYRSIACFPNFAKKACEIFYSYQYCDWLDVECEAGQLEVALTLKMENPEKGNDDDSNDNTCNELNADNWDTIKIHMKKIYVKNLVNTKYDQNNPVFIEPANPNCYILLTLDAFSQWVKALPPEPKRVRLSNNPDQHGNTSSLKKQNLRFLADLVAWRCLSPQSDIEDYLEFLGIHNKAQTLEILLEDGFHSHKVFKSPGLSQSDVKALGITLGVVTLLFENVLKSNMSIACD</sequence>
<dbReference type="OrthoDB" id="10637604at2759"/>
<accession>A0A0L6V3J5</accession>
<evidence type="ECO:0000313" key="1">
    <source>
        <dbReference type="EMBL" id="KNZ55324.1"/>
    </source>
</evidence>
<gene>
    <name evidence="1" type="ORF">VP01_2710g4</name>
</gene>
<evidence type="ECO:0000313" key="2">
    <source>
        <dbReference type="Proteomes" id="UP000037035"/>
    </source>
</evidence>
<comment type="caution">
    <text evidence="1">The sequence shown here is derived from an EMBL/GenBank/DDBJ whole genome shotgun (WGS) entry which is preliminary data.</text>
</comment>
<name>A0A0L6V3J5_9BASI</name>